<gene>
    <name evidence="4" type="ORF">SAMN02745157_0348</name>
</gene>
<dbReference type="GO" id="GO:0016491">
    <property type="term" value="F:oxidoreductase activity"/>
    <property type="evidence" value="ECO:0007669"/>
    <property type="project" value="UniProtKB-KW"/>
</dbReference>
<evidence type="ECO:0000256" key="2">
    <source>
        <dbReference type="ARBA" id="ARBA00023002"/>
    </source>
</evidence>
<protein>
    <submittedName>
        <fullName evidence="4">3-oxoacyl-[acyl-carrier protein] reductase</fullName>
    </submittedName>
</protein>
<dbReference type="InterPro" id="IPR036291">
    <property type="entry name" value="NAD(P)-bd_dom_sf"/>
</dbReference>
<evidence type="ECO:0000313" key="4">
    <source>
        <dbReference type="EMBL" id="SHE51719.1"/>
    </source>
</evidence>
<dbReference type="EMBL" id="FQUP01000001">
    <property type="protein sequence ID" value="SHE51719.1"/>
    <property type="molecule type" value="Genomic_DNA"/>
</dbReference>
<name>A0A1M4U4P3_9HYPH</name>
<proteinExistence type="inferred from homology"/>
<keyword evidence="2" id="KW-0560">Oxidoreductase</keyword>
<dbReference type="PROSITE" id="PS00061">
    <property type="entry name" value="ADH_SHORT"/>
    <property type="match status" value="1"/>
</dbReference>
<dbReference type="OrthoDB" id="9780084at2"/>
<feature type="domain" description="Ketoreductase" evidence="3">
    <location>
        <begin position="8"/>
        <end position="222"/>
    </location>
</feature>
<dbReference type="InterPro" id="IPR002347">
    <property type="entry name" value="SDR_fam"/>
</dbReference>
<evidence type="ECO:0000259" key="3">
    <source>
        <dbReference type="SMART" id="SM00822"/>
    </source>
</evidence>
<dbReference type="SMART" id="SM00822">
    <property type="entry name" value="PKS_KR"/>
    <property type="match status" value="1"/>
</dbReference>
<dbReference type="SUPFAM" id="SSF51735">
    <property type="entry name" value="NAD(P)-binding Rossmann-fold domains"/>
    <property type="match status" value="1"/>
</dbReference>
<dbReference type="Proteomes" id="UP000184485">
    <property type="component" value="Unassembled WGS sequence"/>
</dbReference>
<dbReference type="InterPro" id="IPR020904">
    <property type="entry name" value="Sc_DH/Rdtase_CS"/>
</dbReference>
<dbReference type="PRINTS" id="PR00081">
    <property type="entry name" value="GDHRDH"/>
</dbReference>
<dbReference type="InterPro" id="IPR057326">
    <property type="entry name" value="KR_dom"/>
</dbReference>
<dbReference type="Pfam" id="PF13561">
    <property type="entry name" value="adh_short_C2"/>
    <property type="match status" value="1"/>
</dbReference>
<evidence type="ECO:0000313" key="5">
    <source>
        <dbReference type="Proteomes" id="UP000184485"/>
    </source>
</evidence>
<sequence length="251" mass="25789">MPIDLEGQTALVTGGASGIGRAIVEALLASGARVAFTYSSSREAAEDIVAKAPKDRARALFADLKEENAASMAVAATNAAFGTIDIAVANAGGLIQRSRVSDCSLALWNEAMALNLTSAFLTARAVIPQMVEARSGAIVLMSSLAAHDGGGMGATHYAASKGGVSTLSRALAKELGPDGIRVNAIAPGLIGTQFHDRFSTAEGRKTTVDRTPLRREGRPEDVASAVLYLVSPMSSFLTGEIIEVNGGLGAF</sequence>
<dbReference type="CDD" id="cd05233">
    <property type="entry name" value="SDR_c"/>
    <property type="match status" value="1"/>
</dbReference>
<organism evidence="4 5">
    <name type="scientific">Kaistia soli DSM 19436</name>
    <dbReference type="NCBI Taxonomy" id="1122133"/>
    <lineage>
        <taxon>Bacteria</taxon>
        <taxon>Pseudomonadati</taxon>
        <taxon>Pseudomonadota</taxon>
        <taxon>Alphaproteobacteria</taxon>
        <taxon>Hyphomicrobiales</taxon>
        <taxon>Kaistiaceae</taxon>
        <taxon>Kaistia</taxon>
    </lineage>
</organism>
<dbReference type="AlphaFoldDB" id="A0A1M4U4P3"/>
<accession>A0A1M4U4P3</accession>
<dbReference type="PANTHER" id="PTHR43639">
    <property type="entry name" value="OXIDOREDUCTASE, SHORT-CHAIN DEHYDROGENASE/REDUCTASE FAMILY (AFU_ORTHOLOGUE AFUA_5G02870)"/>
    <property type="match status" value="1"/>
</dbReference>
<dbReference type="PANTHER" id="PTHR43639:SF1">
    <property type="entry name" value="SHORT-CHAIN DEHYDROGENASE_REDUCTASE FAMILY PROTEIN"/>
    <property type="match status" value="1"/>
</dbReference>
<dbReference type="STRING" id="1122133.SAMN02745157_0348"/>
<keyword evidence="5" id="KW-1185">Reference proteome</keyword>
<dbReference type="PRINTS" id="PR00080">
    <property type="entry name" value="SDRFAMILY"/>
</dbReference>
<dbReference type="FunFam" id="3.40.50.720:FF:000084">
    <property type="entry name" value="Short-chain dehydrogenase reductase"/>
    <property type="match status" value="1"/>
</dbReference>
<reference evidence="4 5" key="1">
    <citation type="submission" date="2016-11" db="EMBL/GenBank/DDBJ databases">
        <authorList>
            <person name="Jaros S."/>
            <person name="Januszkiewicz K."/>
            <person name="Wedrychowicz H."/>
        </authorList>
    </citation>
    <scope>NUCLEOTIDE SEQUENCE [LARGE SCALE GENOMIC DNA]</scope>
    <source>
        <strain evidence="4 5">DSM 19436</strain>
    </source>
</reference>
<dbReference type="RefSeq" id="WP_073050920.1">
    <property type="nucleotide sequence ID" value="NZ_FQUP01000001.1"/>
</dbReference>
<comment type="similarity">
    <text evidence="1">Belongs to the short-chain dehydrogenases/reductases (SDR) family.</text>
</comment>
<dbReference type="Gene3D" id="3.40.50.720">
    <property type="entry name" value="NAD(P)-binding Rossmann-like Domain"/>
    <property type="match status" value="1"/>
</dbReference>
<evidence type="ECO:0000256" key="1">
    <source>
        <dbReference type="ARBA" id="ARBA00006484"/>
    </source>
</evidence>